<feature type="compositionally biased region" description="Basic and acidic residues" evidence="1">
    <location>
        <begin position="321"/>
        <end position="346"/>
    </location>
</feature>
<feature type="compositionally biased region" description="Acidic residues" evidence="1">
    <location>
        <begin position="55"/>
        <end position="66"/>
    </location>
</feature>
<feature type="compositionally biased region" description="Low complexity" evidence="1">
    <location>
        <begin position="227"/>
        <end position="252"/>
    </location>
</feature>
<feature type="region of interest" description="Disordered" evidence="1">
    <location>
        <begin position="208"/>
        <end position="259"/>
    </location>
</feature>
<dbReference type="Proteomes" id="UP000756346">
    <property type="component" value="Unassembled WGS sequence"/>
</dbReference>
<dbReference type="AlphaFoldDB" id="A0A9P8Y0E4"/>
<organism evidence="2 3">
    <name type="scientific">Microdochium trichocladiopsis</name>
    <dbReference type="NCBI Taxonomy" id="1682393"/>
    <lineage>
        <taxon>Eukaryota</taxon>
        <taxon>Fungi</taxon>
        <taxon>Dikarya</taxon>
        <taxon>Ascomycota</taxon>
        <taxon>Pezizomycotina</taxon>
        <taxon>Sordariomycetes</taxon>
        <taxon>Xylariomycetidae</taxon>
        <taxon>Xylariales</taxon>
        <taxon>Microdochiaceae</taxon>
        <taxon>Microdochium</taxon>
    </lineage>
</organism>
<feature type="compositionally biased region" description="Basic and acidic residues" evidence="1">
    <location>
        <begin position="110"/>
        <end position="120"/>
    </location>
</feature>
<evidence type="ECO:0000256" key="1">
    <source>
        <dbReference type="SAM" id="MobiDB-lite"/>
    </source>
</evidence>
<feature type="region of interest" description="Disordered" evidence="1">
    <location>
        <begin position="1"/>
        <end position="120"/>
    </location>
</feature>
<feature type="compositionally biased region" description="Basic residues" evidence="1">
    <location>
        <begin position="83"/>
        <end position="93"/>
    </location>
</feature>
<protein>
    <submittedName>
        <fullName evidence="2">Uncharacterized protein</fullName>
    </submittedName>
</protein>
<dbReference type="RefSeq" id="XP_046010307.1">
    <property type="nucleotide sequence ID" value="XM_046161984.1"/>
</dbReference>
<evidence type="ECO:0000313" key="2">
    <source>
        <dbReference type="EMBL" id="KAH7027508.1"/>
    </source>
</evidence>
<feature type="compositionally biased region" description="Acidic residues" evidence="1">
    <location>
        <begin position="35"/>
        <end position="44"/>
    </location>
</feature>
<sequence length="420" mass="46812">MNGHDHHRRKEDDEMDGERELLSHQVLSDTSSDAESLESDDGATEADYQRPWADEPPDDDDPDDHDYDDHDDHDNDDDATRVTKTRTCARKRSIPNASDNGTGSKRSKADKKSRPAQRDCARRKIFSKVHALSCQCENWLSRCVSMSLLRTESLLTSKLVPALRSCGHELATAYENYHFHDGSSKNKRLLIKMARKFSAKAKELGLNAESTSLKPTRAKTMRASDLSSAKKTTTPSTSTSATAKPTPVSTTTNPLPSYVESTTAGAASLRQSAKSVDRVLVRLTALEANFSTLKAEFVTRMARLETRVDELITATSTIHHGMREQSRTTQDHLAVRTARSDTRRTQYDQQQAEPTPVQPSRPRGWEYQSILPRRYRDFPAQSRAAPANTGGWRPSELVGINSKGLCESVRGASVDILHFE</sequence>
<dbReference type="EMBL" id="JAGTJQ010000007">
    <property type="protein sequence ID" value="KAH7027508.1"/>
    <property type="molecule type" value="Genomic_DNA"/>
</dbReference>
<feature type="compositionally biased region" description="Polar residues" evidence="1">
    <location>
        <begin position="95"/>
        <end position="104"/>
    </location>
</feature>
<feature type="compositionally biased region" description="Polar residues" evidence="1">
    <location>
        <begin position="25"/>
        <end position="34"/>
    </location>
</feature>
<keyword evidence="3" id="KW-1185">Reference proteome</keyword>
<comment type="caution">
    <text evidence="2">The sequence shown here is derived from an EMBL/GenBank/DDBJ whole genome shotgun (WGS) entry which is preliminary data.</text>
</comment>
<gene>
    <name evidence="2" type="ORF">B0I36DRAFT_412935</name>
</gene>
<accession>A0A9P8Y0E4</accession>
<feature type="compositionally biased region" description="Basic and acidic residues" evidence="1">
    <location>
        <begin position="67"/>
        <end position="81"/>
    </location>
</feature>
<reference evidence="2" key="1">
    <citation type="journal article" date="2021" name="Nat. Commun.">
        <title>Genetic determinants of endophytism in the Arabidopsis root mycobiome.</title>
        <authorList>
            <person name="Mesny F."/>
            <person name="Miyauchi S."/>
            <person name="Thiergart T."/>
            <person name="Pickel B."/>
            <person name="Atanasova L."/>
            <person name="Karlsson M."/>
            <person name="Huettel B."/>
            <person name="Barry K.W."/>
            <person name="Haridas S."/>
            <person name="Chen C."/>
            <person name="Bauer D."/>
            <person name="Andreopoulos W."/>
            <person name="Pangilinan J."/>
            <person name="LaButti K."/>
            <person name="Riley R."/>
            <person name="Lipzen A."/>
            <person name="Clum A."/>
            <person name="Drula E."/>
            <person name="Henrissat B."/>
            <person name="Kohler A."/>
            <person name="Grigoriev I.V."/>
            <person name="Martin F.M."/>
            <person name="Hacquard S."/>
        </authorList>
    </citation>
    <scope>NUCLEOTIDE SEQUENCE</scope>
    <source>
        <strain evidence="2">MPI-CAGE-CH-0230</strain>
    </source>
</reference>
<evidence type="ECO:0000313" key="3">
    <source>
        <dbReference type="Proteomes" id="UP000756346"/>
    </source>
</evidence>
<dbReference type="GeneID" id="70191530"/>
<proteinExistence type="predicted"/>
<feature type="region of interest" description="Disordered" evidence="1">
    <location>
        <begin position="320"/>
        <end position="364"/>
    </location>
</feature>
<name>A0A9P8Y0E4_9PEZI</name>